<evidence type="ECO:0000256" key="9">
    <source>
        <dbReference type="ARBA" id="ARBA00022618"/>
    </source>
</evidence>
<dbReference type="NCBIfam" id="NF000755">
    <property type="entry name" value="PRK00046.1"/>
    <property type="match status" value="1"/>
</dbReference>
<dbReference type="OrthoDB" id="9804753at2"/>
<gene>
    <name evidence="20 22" type="primary">murB</name>
    <name evidence="22" type="ORF">FCL42_20825</name>
</gene>
<keyword evidence="14 20" id="KW-0573">Peptidoglycan synthesis</keyword>
<keyword evidence="9 20" id="KW-0132">Cell division</keyword>
<dbReference type="Gene3D" id="3.90.78.10">
    <property type="entry name" value="UDP-N-acetylenolpyruvoylglucosamine reductase, C-terminal domain"/>
    <property type="match status" value="1"/>
</dbReference>
<dbReference type="GO" id="GO:0051301">
    <property type="term" value="P:cell division"/>
    <property type="evidence" value="ECO:0007669"/>
    <property type="project" value="UniProtKB-KW"/>
</dbReference>
<protein>
    <recommendedName>
        <fullName evidence="7 20">UDP-N-acetylenolpyruvoylglucosamine reductase</fullName>
        <ecNumber evidence="6 20">1.3.1.98</ecNumber>
    </recommendedName>
    <alternativeName>
        <fullName evidence="18 20">UDP-N-acetylmuramate dehydrogenase</fullName>
    </alternativeName>
</protein>
<dbReference type="InterPro" id="IPR016167">
    <property type="entry name" value="FAD-bd_PCMH_sub1"/>
</dbReference>
<evidence type="ECO:0000256" key="6">
    <source>
        <dbReference type="ARBA" id="ARBA00012518"/>
    </source>
</evidence>
<organism evidence="22 23">
    <name type="scientific">Ferrimonas aestuarii</name>
    <dbReference type="NCBI Taxonomy" id="2569539"/>
    <lineage>
        <taxon>Bacteria</taxon>
        <taxon>Pseudomonadati</taxon>
        <taxon>Pseudomonadota</taxon>
        <taxon>Gammaproteobacteria</taxon>
        <taxon>Alteromonadales</taxon>
        <taxon>Ferrimonadaceae</taxon>
        <taxon>Ferrimonas</taxon>
    </lineage>
</organism>
<dbReference type="HAMAP" id="MF_00037">
    <property type="entry name" value="MurB"/>
    <property type="match status" value="1"/>
</dbReference>
<dbReference type="Gene3D" id="3.30.43.10">
    <property type="entry name" value="Uridine Diphospho-n-acetylenolpyruvylglucosamine Reductase, domain 2"/>
    <property type="match status" value="1"/>
</dbReference>
<evidence type="ECO:0000256" key="17">
    <source>
        <dbReference type="ARBA" id="ARBA00023316"/>
    </source>
</evidence>
<comment type="similarity">
    <text evidence="5 20">Belongs to the MurB family.</text>
</comment>
<evidence type="ECO:0000313" key="22">
    <source>
        <dbReference type="EMBL" id="TKB49577.1"/>
    </source>
</evidence>
<dbReference type="InterPro" id="IPR003170">
    <property type="entry name" value="MurB"/>
</dbReference>
<evidence type="ECO:0000256" key="4">
    <source>
        <dbReference type="ARBA" id="ARBA00004752"/>
    </source>
</evidence>
<evidence type="ECO:0000256" key="1">
    <source>
        <dbReference type="ARBA" id="ARBA00001974"/>
    </source>
</evidence>
<accession>A0A4U1BFA1</accession>
<keyword evidence="13 20" id="KW-0133">Cell shape</keyword>
<comment type="function">
    <text evidence="2 20">Cell wall formation.</text>
</comment>
<dbReference type="GO" id="GO:0071949">
    <property type="term" value="F:FAD binding"/>
    <property type="evidence" value="ECO:0007669"/>
    <property type="project" value="InterPro"/>
</dbReference>
<evidence type="ECO:0000256" key="11">
    <source>
        <dbReference type="ARBA" id="ARBA00022827"/>
    </source>
</evidence>
<keyword evidence="16 20" id="KW-0131">Cell cycle</keyword>
<evidence type="ECO:0000256" key="10">
    <source>
        <dbReference type="ARBA" id="ARBA00022630"/>
    </source>
</evidence>
<feature type="active site" evidence="20">
    <location>
        <position position="163"/>
    </location>
</feature>
<dbReference type="SUPFAM" id="SSF56194">
    <property type="entry name" value="Uridine diphospho-N-Acetylenolpyruvylglucosamine reductase, MurB, C-terminal domain"/>
    <property type="match status" value="1"/>
</dbReference>
<evidence type="ECO:0000256" key="2">
    <source>
        <dbReference type="ARBA" id="ARBA00003921"/>
    </source>
</evidence>
<dbReference type="InterPro" id="IPR011601">
    <property type="entry name" value="MurB_C"/>
</dbReference>
<dbReference type="GO" id="GO:0009252">
    <property type="term" value="P:peptidoglycan biosynthetic process"/>
    <property type="evidence" value="ECO:0007669"/>
    <property type="project" value="UniProtKB-UniRule"/>
</dbReference>
<keyword evidence="15 20" id="KW-0560">Oxidoreductase</keyword>
<evidence type="ECO:0000256" key="7">
    <source>
        <dbReference type="ARBA" id="ARBA00015188"/>
    </source>
</evidence>
<dbReference type="InterPro" id="IPR036635">
    <property type="entry name" value="MurB_C_sf"/>
</dbReference>
<evidence type="ECO:0000256" key="19">
    <source>
        <dbReference type="ARBA" id="ARBA00048914"/>
    </source>
</evidence>
<dbReference type="InterPro" id="IPR036318">
    <property type="entry name" value="FAD-bd_PCMH-like_sf"/>
</dbReference>
<evidence type="ECO:0000256" key="3">
    <source>
        <dbReference type="ARBA" id="ARBA00004496"/>
    </source>
</evidence>
<dbReference type="PROSITE" id="PS51387">
    <property type="entry name" value="FAD_PCMH"/>
    <property type="match status" value="1"/>
</dbReference>
<keyword evidence="10 20" id="KW-0285">Flavoprotein</keyword>
<evidence type="ECO:0000256" key="18">
    <source>
        <dbReference type="ARBA" id="ARBA00031026"/>
    </source>
</evidence>
<evidence type="ECO:0000256" key="13">
    <source>
        <dbReference type="ARBA" id="ARBA00022960"/>
    </source>
</evidence>
<dbReference type="EMBL" id="SWCJ01000027">
    <property type="protein sequence ID" value="TKB49577.1"/>
    <property type="molecule type" value="Genomic_DNA"/>
</dbReference>
<evidence type="ECO:0000256" key="14">
    <source>
        <dbReference type="ARBA" id="ARBA00022984"/>
    </source>
</evidence>
<dbReference type="GO" id="GO:0005829">
    <property type="term" value="C:cytosol"/>
    <property type="evidence" value="ECO:0007669"/>
    <property type="project" value="TreeGrafter"/>
</dbReference>
<dbReference type="Pfam" id="PF01565">
    <property type="entry name" value="FAD_binding_4"/>
    <property type="match status" value="1"/>
</dbReference>
<keyword evidence="11 20" id="KW-0274">FAD</keyword>
<dbReference type="Proteomes" id="UP000305675">
    <property type="component" value="Unassembled WGS sequence"/>
</dbReference>
<comment type="cofactor">
    <cofactor evidence="1 20">
        <name>FAD</name>
        <dbReference type="ChEBI" id="CHEBI:57692"/>
    </cofactor>
</comment>
<dbReference type="GO" id="GO:0008762">
    <property type="term" value="F:UDP-N-acetylmuramate dehydrogenase activity"/>
    <property type="evidence" value="ECO:0007669"/>
    <property type="project" value="UniProtKB-UniRule"/>
</dbReference>
<sequence length="345" mass="37402">MDIRENSSLMPFHSFGFDCRAKALVEVHSIEELKLAYSHPNYLATPKVVLGGGSNTVFTESFEGLVIVNRIMGKQVTETDSAWTIHVGSGENWHDLVMWSLQQQIFGLENLALIPGTVGAAPVQNIGAYGVEFGTVCDYVDALCIATGEVRRLSQDACQFAYRDSIFKGELKGRVVIVGVGIKLSKQWRPNLGYGALAELAQLSELDAEQVAEHVIKQRDAKLPDPAVLGNAGSFFKNPVVPQSVVDALEAEFEVVPVYPTGVQGQSKLAAGWLIDKAGLKGKRFNGVGVHIDQALVLVNHGEGTASELVELAGFIVAEVKQRFGVTLEPEVRLLDNQGNLCWKS</sequence>
<dbReference type="SUPFAM" id="SSF56176">
    <property type="entry name" value="FAD-binding/transporter-associated domain-like"/>
    <property type="match status" value="1"/>
</dbReference>
<feature type="domain" description="FAD-binding PCMH-type" evidence="21">
    <location>
        <begin position="17"/>
        <end position="187"/>
    </location>
</feature>
<dbReference type="AlphaFoldDB" id="A0A4U1BFA1"/>
<feature type="active site" description="Proton donor" evidence="20">
    <location>
        <position position="234"/>
    </location>
</feature>
<dbReference type="UniPathway" id="UPA00219"/>
<keyword evidence="8 20" id="KW-0963">Cytoplasm</keyword>
<evidence type="ECO:0000259" key="21">
    <source>
        <dbReference type="PROSITE" id="PS51387"/>
    </source>
</evidence>
<evidence type="ECO:0000313" key="23">
    <source>
        <dbReference type="Proteomes" id="UP000305675"/>
    </source>
</evidence>
<reference evidence="22 23" key="1">
    <citation type="submission" date="2019-04" db="EMBL/GenBank/DDBJ databases">
        <authorList>
            <person name="Hwang J.C."/>
        </authorList>
    </citation>
    <scope>NUCLEOTIDE SEQUENCE [LARGE SCALE GENOMIC DNA]</scope>
    <source>
        <strain evidence="22 23">IMCC35002</strain>
    </source>
</reference>
<keyword evidence="17 20" id="KW-0961">Cell wall biogenesis/degradation</keyword>
<keyword evidence="23" id="KW-1185">Reference proteome</keyword>
<comment type="catalytic activity">
    <reaction evidence="19 20">
        <text>UDP-N-acetyl-alpha-D-muramate + NADP(+) = UDP-N-acetyl-3-O-(1-carboxyvinyl)-alpha-D-glucosamine + NADPH + H(+)</text>
        <dbReference type="Rhea" id="RHEA:12248"/>
        <dbReference type="ChEBI" id="CHEBI:15378"/>
        <dbReference type="ChEBI" id="CHEBI:57783"/>
        <dbReference type="ChEBI" id="CHEBI:58349"/>
        <dbReference type="ChEBI" id="CHEBI:68483"/>
        <dbReference type="ChEBI" id="CHEBI:70757"/>
        <dbReference type="EC" id="1.3.1.98"/>
    </reaction>
</comment>
<evidence type="ECO:0000256" key="12">
    <source>
        <dbReference type="ARBA" id="ARBA00022857"/>
    </source>
</evidence>
<feature type="active site" evidence="20">
    <location>
        <position position="331"/>
    </location>
</feature>
<dbReference type="Gene3D" id="3.30.465.10">
    <property type="match status" value="1"/>
</dbReference>
<name>A0A4U1BFA1_9GAMM</name>
<dbReference type="InterPro" id="IPR016169">
    <property type="entry name" value="FAD-bd_PCMH_sub2"/>
</dbReference>
<evidence type="ECO:0000256" key="5">
    <source>
        <dbReference type="ARBA" id="ARBA00010485"/>
    </source>
</evidence>
<evidence type="ECO:0000256" key="20">
    <source>
        <dbReference type="HAMAP-Rule" id="MF_00037"/>
    </source>
</evidence>
<comment type="subcellular location">
    <subcellularLocation>
        <location evidence="3 20">Cytoplasm</location>
    </subcellularLocation>
</comment>
<evidence type="ECO:0000256" key="15">
    <source>
        <dbReference type="ARBA" id="ARBA00023002"/>
    </source>
</evidence>
<dbReference type="EC" id="1.3.1.98" evidence="6 20"/>
<dbReference type="Pfam" id="PF02873">
    <property type="entry name" value="MurB_C"/>
    <property type="match status" value="1"/>
</dbReference>
<comment type="pathway">
    <text evidence="4 20">Cell wall biogenesis; peptidoglycan biosynthesis.</text>
</comment>
<dbReference type="InterPro" id="IPR006094">
    <property type="entry name" value="Oxid_FAD_bind_N"/>
</dbReference>
<dbReference type="PANTHER" id="PTHR21071">
    <property type="entry name" value="UDP-N-ACETYLENOLPYRUVOYLGLUCOSAMINE REDUCTASE"/>
    <property type="match status" value="1"/>
</dbReference>
<dbReference type="InterPro" id="IPR016166">
    <property type="entry name" value="FAD-bd_PCMH"/>
</dbReference>
<evidence type="ECO:0000256" key="8">
    <source>
        <dbReference type="ARBA" id="ARBA00022490"/>
    </source>
</evidence>
<dbReference type="NCBIfam" id="TIGR00179">
    <property type="entry name" value="murB"/>
    <property type="match status" value="1"/>
</dbReference>
<dbReference type="GO" id="GO:0008360">
    <property type="term" value="P:regulation of cell shape"/>
    <property type="evidence" value="ECO:0007669"/>
    <property type="project" value="UniProtKB-KW"/>
</dbReference>
<comment type="caution">
    <text evidence="22">The sequence shown here is derived from an EMBL/GenBank/DDBJ whole genome shotgun (WGS) entry which is preliminary data.</text>
</comment>
<dbReference type="PANTHER" id="PTHR21071:SF4">
    <property type="entry name" value="UDP-N-ACETYLENOLPYRUVOYLGLUCOSAMINE REDUCTASE"/>
    <property type="match status" value="1"/>
</dbReference>
<dbReference type="GO" id="GO:0071555">
    <property type="term" value="P:cell wall organization"/>
    <property type="evidence" value="ECO:0007669"/>
    <property type="project" value="UniProtKB-KW"/>
</dbReference>
<proteinExistence type="inferred from homology"/>
<evidence type="ECO:0000256" key="16">
    <source>
        <dbReference type="ARBA" id="ARBA00023306"/>
    </source>
</evidence>
<keyword evidence="12 20" id="KW-0521">NADP</keyword>